<reference evidence="1 2" key="1">
    <citation type="journal article" date="2012" name="J. Bacteriol.">
        <title>Genome Sequence of the Antarctic Psychrophile Bacterium Planococcus antarcticus DSM 14505.</title>
        <authorList>
            <person name="Margolles A."/>
            <person name="Gueimonde M."/>
            <person name="Sanchez B."/>
        </authorList>
    </citation>
    <scope>NUCLEOTIDE SEQUENCE [LARGE SCALE GENOMIC DNA]</scope>
    <source>
        <strain evidence="1 2">DSM 14505</strain>
    </source>
</reference>
<dbReference type="AlphaFoldDB" id="A0AA87IMJ9"/>
<proteinExistence type="predicted"/>
<comment type="caution">
    <text evidence="1">The sequence shown here is derived from an EMBL/GenBank/DDBJ whole genome shotgun (WGS) entry which is preliminary data.</text>
</comment>
<name>A0AA87IMJ9_9BACL</name>
<dbReference type="RefSeq" id="WP_006829398.1">
    <property type="nucleotide sequence ID" value="NZ_AJYB01000019.1"/>
</dbReference>
<sequence length="230" mass="26806">MREIDVEYLKDLRKKKILTEKDFKYLRTCFLDTNSNIWEYLFEGDSKVSSLYVESFYYFLKNRKTSPITKPKVGEIYKANLLLGYEGEASLIHPVLILEVIGGRALIIPGSSSNSYVSGAYHWVTNKEVEKIKTVLIKKEESKTNKNRALDIDTAFKLDNTQFISLTKIVEKDALGYIKTNSETFKIIKYNLFDMMFPKENILFIKEMEKNQKLKSIIFKFADCKIKLDN</sequence>
<dbReference type="EMBL" id="AJYB01000019">
    <property type="protein sequence ID" value="EIM07204.1"/>
    <property type="molecule type" value="Genomic_DNA"/>
</dbReference>
<dbReference type="Proteomes" id="UP000004725">
    <property type="component" value="Unassembled WGS sequence"/>
</dbReference>
<evidence type="ECO:0000313" key="2">
    <source>
        <dbReference type="Proteomes" id="UP000004725"/>
    </source>
</evidence>
<organism evidence="1 2">
    <name type="scientific">Planococcus antarcticus DSM 14505</name>
    <dbReference type="NCBI Taxonomy" id="1185653"/>
    <lineage>
        <taxon>Bacteria</taxon>
        <taxon>Bacillati</taxon>
        <taxon>Bacillota</taxon>
        <taxon>Bacilli</taxon>
        <taxon>Bacillales</taxon>
        <taxon>Caryophanaceae</taxon>
        <taxon>Planococcus</taxon>
    </lineage>
</organism>
<accession>A0AA87IMJ9</accession>
<protein>
    <submittedName>
        <fullName evidence="1">Uncharacterized protein</fullName>
    </submittedName>
</protein>
<gene>
    <name evidence="1" type="ORF">A1A1_06972</name>
</gene>
<evidence type="ECO:0000313" key="1">
    <source>
        <dbReference type="EMBL" id="EIM07204.1"/>
    </source>
</evidence>